<protein>
    <submittedName>
        <fullName evidence="2">Uncharacterized protein</fullName>
    </submittedName>
</protein>
<evidence type="ECO:0000313" key="3">
    <source>
        <dbReference type="Proteomes" id="UP000276133"/>
    </source>
</evidence>
<dbReference type="AlphaFoldDB" id="A0A3M7T9Z8"/>
<accession>A0A3M7T9Z8</accession>
<comment type="caution">
    <text evidence="2">The sequence shown here is derived from an EMBL/GenBank/DDBJ whole genome shotgun (WGS) entry which is preliminary data.</text>
</comment>
<name>A0A3M7T9Z8_BRAPC</name>
<feature type="compositionally biased region" description="Basic and acidic residues" evidence="1">
    <location>
        <begin position="47"/>
        <end position="57"/>
    </location>
</feature>
<reference evidence="2 3" key="1">
    <citation type="journal article" date="2018" name="Sci. Rep.">
        <title>Genomic signatures of local adaptation to the degree of environmental predictability in rotifers.</title>
        <authorList>
            <person name="Franch-Gras L."/>
            <person name="Hahn C."/>
            <person name="Garcia-Roger E.M."/>
            <person name="Carmona M.J."/>
            <person name="Serra M."/>
            <person name="Gomez A."/>
        </authorList>
    </citation>
    <scope>NUCLEOTIDE SEQUENCE [LARGE SCALE GENOMIC DNA]</scope>
    <source>
        <strain evidence="2">HYR1</strain>
    </source>
</reference>
<feature type="compositionally biased region" description="Polar residues" evidence="1">
    <location>
        <begin position="32"/>
        <end position="46"/>
    </location>
</feature>
<sequence length="131" mass="14564">MVDRSPEIRCFKTKRRSFPLKYKLQALRGRRTFQSQPVPSMPVSNLENEHSDDENLGKNDQSQNKNDGRGRERGRGRGSVEVRSCGGVSGSDSVRESGRGTGRGDNCKNIAQNKTSKTKGGTQRGRKRGRV</sequence>
<dbReference type="Proteomes" id="UP000276133">
    <property type="component" value="Unassembled WGS sequence"/>
</dbReference>
<organism evidence="2 3">
    <name type="scientific">Brachionus plicatilis</name>
    <name type="common">Marine rotifer</name>
    <name type="synonym">Brachionus muelleri</name>
    <dbReference type="NCBI Taxonomy" id="10195"/>
    <lineage>
        <taxon>Eukaryota</taxon>
        <taxon>Metazoa</taxon>
        <taxon>Spiralia</taxon>
        <taxon>Gnathifera</taxon>
        <taxon>Rotifera</taxon>
        <taxon>Eurotatoria</taxon>
        <taxon>Monogononta</taxon>
        <taxon>Pseudotrocha</taxon>
        <taxon>Ploima</taxon>
        <taxon>Brachionidae</taxon>
        <taxon>Brachionus</taxon>
    </lineage>
</organism>
<gene>
    <name evidence="2" type="ORF">BpHYR1_028671</name>
</gene>
<evidence type="ECO:0000256" key="1">
    <source>
        <dbReference type="SAM" id="MobiDB-lite"/>
    </source>
</evidence>
<dbReference type="EMBL" id="REGN01000062">
    <property type="protein sequence ID" value="RNA44718.1"/>
    <property type="molecule type" value="Genomic_DNA"/>
</dbReference>
<feature type="compositionally biased region" description="Basic and acidic residues" evidence="1">
    <location>
        <begin position="66"/>
        <end position="80"/>
    </location>
</feature>
<keyword evidence="3" id="KW-1185">Reference proteome</keyword>
<evidence type="ECO:0000313" key="2">
    <source>
        <dbReference type="EMBL" id="RNA44718.1"/>
    </source>
</evidence>
<proteinExistence type="predicted"/>
<feature type="region of interest" description="Disordered" evidence="1">
    <location>
        <begin position="27"/>
        <end position="131"/>
    </location>
</feature>